<reference evidence="3" key="1">
    <citation type="submission" date="2019-08" db="EMBL/GenBank/DDBJ databases">
        <authorList>
            <person name="Kucharzyk K."/>
            <person name="Murdoch R.W."/>
            <person name="Higgins S."/>
            <person name="Loffler F."/>
        </authorList>
    </citation>
    <scope>NUCLEOTIDE SEQUENCE</scope>
</reference>
<dbReference type="InterPro" id="IPR011004">
    <property type="entry name" value="Trimer_LpxA-like_sf"/>
</dbReference>
<dbReference type="AlphaFoldDB" id="A0A645HE85"/>
<proteinExistence type="inferred from homology"/>
<accession>A0A645HE85</accession>
<evidence type="ECO:0000256" key="1">
    <source>
        <dbReference type="ARBA" id="ARBA00007274"/>
    </source>
</evidence>
<dbReference type="InterPro" id="IPR001451">
    <property type="entry name" value="Hexapep"/>
</dbReference>
<dbReference type="PANTHER" id="PTHR23416">
    <property type="entry name" value="SIALIC ACID SYNTHASE-RELATED"/>
    <property type="match status" value="1"/>
</dbReference>
<protein>
    <submittedName>
        <fullName evidence="3">Bifunctional protein GlmU</fullName>
    </submittedName>
</protein>
<dbReference type="GO" id="GO:0008374">
    <property type="term" value="F:O-acyltransferase activity"/>
    <property type="evidence" value="ECO:0007669"/>
    <property type="project" value="TreeGrafter"/>
</dbReference>
<dbReference type="PANTHER" id="PTHR23416:SF23">
    <property type="entry name" value="ACETYLTRANSFERASE C18B11.09C-RELATED"/>
    <property type="match status" value="1"/>
</dbReference>
<sequence length="76" mass="8233">MIVNYDGHAKYRTTIGNNVFIGCNANLVAPITIHDNSYIAAGSTVTQDVPSDSLAIARARQVNKEGWVSRREGEGK</sequence>
<comment type="similarity">
    <text evidence="1">Belongs to the transferase hexapeptide repeat family.</text>
</comment>
<evidence type="ECO:0000313" key="3">
    <source>
        <dbReference type="EMBL" id="MPN37347.1"/>
    </source>
</evidence>
<comment type="caution">
    <text evidence="3">The sequence shown here is derived from an EMBL/GenBank/DDBJ whole genome shotgun (WGS) entry which is preliminary data.</text>
</comment>
<dbReference type="Gene3D" id="2.160.10.10">
    <property type="entry name" value="Hexapeptide repeat proteins"/>
    <property type="match status" value="1"/>
</dbReference>
<keyword evidence="2" id="KW-0808">Transferase</keyword>
<dbReference type="EMBL" id="VSSQ01091947">
    <property type="protein sequence ID" value="MPN37347.1"/>
    <property type="molecule type" value="Genomic_DNA"/>
</dbReference>
<dbReference type="SUPFAM" id="SSF51161">
    <property type="entry name" value="Trimeric LpxA-like enzymes"/>
    <property type="match status" value="1"/>
</dbReference>
<name>A0A645HE85_9ZZZZ</name>
<evidence type="ECO:0000256" key="2">
    <source>
        <dbReference type="ARBA" id="ARBA00022679"/>
    </source>
</evidence>
<gene>
    <name evidence="3" type="primary">glmU_47</name>
    <name evidence="3" type="ORF">SDC9_184864</name>
</gene>
<dbReference type="InterPro" id="IPR051159">
    <property type="entry name" value="Hexapeptide_acetyltransf"/>
</dbReference>
<dbReference type="Pfam" id="PF00132">
    <property type="entry name" value="Hexapep"/>
    <property type="match status" value="1"/>
</dbReference>
<organism evidence="3">
    <name type="scientific">bioreactor metagenome</name>
    <dbReference type="NCBI Taxonomy" id="1076179"/>
    <lineage>
        <taxon>unclassified sequences</taxon>
        <taxon>metagenomes</taxon>
        <taxon>ecological metagenomes</taxon>
    </lineage>
</organism>